<dbReference type="HOGENOM" id="CLU_001305_2_2_1"/>
<evidence type="ECO:0000313" key="2">
    <source>
        <dbReference type="Proteomes" id="UP000027265"/>
    </source>
</evidence>
<dbReference type="SUPFAM" id="SSF48452">
    <property type="entry name" value="TPR-like"/>
    <property type="match status" value="2"/>
</dbReference>
<dbReference type="STRING" id="933084.A0A067PU23"/>
<sequence length="892" mass="98242">MSNHDISRHSPSGRPFRSRQFEIPNTTVGRASSSEGCVSLWIATMQHPVHHLPPSTTMDPLPVIHLTDFTITSLYGKHPSLVNNAQIFLQLTLDGEVLYETVPGEREPDKQVWRVQDCVDVPKDDISLFSIAVVLDNMNHSTMQLASVELTVQDIPFKKQTLKITQDLADLNIILEFSANHGFNDPDSPLLPKSAHCEPATATGTPSSTADVYKTQTPLFNDGSISPSQITKGLSPEAPDYTYARILVEPDVEERAAKLDMLGDLSLMHYRNHHQLESLHRAVSAYEDAVQMATPDSPQKFIYLNDLGSSLLSLFECLGNIADINKSISTLQDGVRLTPVGHPNKPYYLNNLGISLVRRFDCIGNVADINDSIKVEEDAIQLTPNGHSYKADYLNNLGNSLIRRFECFGNITDIKKSISALQDAVQLTPNGHPNKPSYLNNLGTSLLCRFEHLGNIADIDDSIKMKKNAIQLTSNGHSDKPSALNNLGTSLVRRFERFGNIADIENSIMVQEDALRLIPNGHPDKPSCLNDLGTSLLYRFQRLGDTTNINYSVRVEEDAIRLTPNAHPSKPSRLNNLGISLHCHFEHLGENADIVKAISTLQDAVQLTPDGHPDKPSCLNNLGNSLVRQFEHLGNITDIDNSISTLQYAVQLTPDGHPDKPGCLTNLGASLLCHFEHSRDEAMFELAMKTLSTAAQSNVGSLSVQFQAGITWAQQAQKAHHTSLLTAYSTLLTLLPQLAWLGLPMHERHRELTEAGNLARDAASAAIEAGQFGTAVEWLEQGRSVVWGQLLQLRTPINKLQQVHPQLAAQFTQVSGQLQQTSTPSHSSGTSSQHFLEEVAQEHCRLTVEWEVLLGEIRGIKGFDRFLLPKLFSQLKGAAHSGPVVILNTSKA</sequence>
<keyword evidence="2" id="KW-1185">Reference proteome</keyword>
<dbReference type="InterPro" id="IPR011990">
    <property type="entry name" value="TPR-like_helical_dom_sf"/>
</dbReference>
<dbReference type="Proteomes" id="UP000027265">
    <property type="component" value="Unassembled WGS sequence"/>
</dbReference>
<proteinExistence type="predicted"/>
<dbReference type="PANTHER" id="PTHR19959:SF119">
    <property type="entry name" value="FUNGAL LIPASE-LIKE DOMAIN-CONTAINING PROTEIN"/>
    <property type="match status" value="1"/>
</dbReference>
<dbReference type="AlphaFoldDB" id="A0A067PU23"/>
<gene>
    <name evidence="1" type="ORF">JAAARDRAFT_192907</name>
</gene>
<dbReference type="OrthoDB" id="9991317at2759"/>
<dbReference type="EMBL" id="KL197717">
    <property type="protein sequence ID" value="KDQ58318.1"/>
    <property type="molecule type" value="Genomic_DNA"/>
</dbReference>
<dbReference type="InParanoid" id="A0A067PU23"/>
<dbReference type="Gene3D" id="1.25.40.10">
    <property type="entry name" value="Tetratricopeptide repeat domain"/>
    <property type="match status" value="3"/>
</dbReference>
<reference evidence="2" key="1">
    <citation type="journal article" date="2014" name="Proc. Natl. Acad. Sci. U.S.A.">
        <title>Extensive sampling of basidiomycete genomes demonstrates inadequacy of the white-rot/brown-rot paradigm for wood decay fungi.</title>
        <authorList>
            <person name="Riley R."/>
            <person name="Salamov A.A."/>
            <person name="Brown D.W."/>
            <person name="Nagy L.G."/>
            <person name="Floudas D."/>
            <person name="Held B.W."/>
            <person name="Levasseur A."/>
            <person name="Lombard V."/>
            <person name="Morin E."/>
            <person name="Otillar R."/>
            <person name="Lindquist E.A."/>
            <person name="Sun H."/>
            <person name="LaButti K.M."/>
            <person name="Schmutz J."/>
            <person name="Jabbour D."/>
            <person name="Luo H."/>
            <person name="Baker S.E."/>
            <person name="Pisabarro A.G."/>
            <person name="Walton J.D."/>
            <person name="Blanchette R.A."/>
            <person name="Henrissat B."/>
            <person name="Martin F."/>
            <person name="Cullen D."/>
            <person name="Hibbett D.S."/>
            <person name="Grigoriev I.V."/>
        </authorList>
    </citation>
    <scope>NUCLEOTIDE SEQUENCE [LARGE SCALE GENOMIC DNA]</scope>
    <source>
        <strain evidence="2">MUCL 33604</strain>
    </source>
</reference>
<protein>
    <submittedName>
        <fullName evidence="1">Uncharacterized protein</fullName>
    </submittedName>
</protein>
<evidence type="ECO:0000313" key="1">
    <source>
        <dbReference type="EMBL" id="KDQ58318.1"/>
    </source>
</evidence>
<dbReference type="PANTHER" id="PTHR19959">
    <property type="entry name" value="KINESIN LIGHT CHAIN"/>
    <property type="match status" value="1"/>
</dbReference>
<accession>A0A067PU23</accession>
<name>A0A067PU23_9AGAM</name>
<organism evidence="1 2">
    <name type="scientific">Jaapia argillacea MUCL 33604</name>
    <dbReference type="NCBI Taxonomy" id="933084"/>
    <lineage>
        <taxon>Eukaryota</taxon>
        <taxon>Fungi</taxon>
        <taxon>Dikarya</taxon>
        <taxon>Basidiomycota</taxon>
        <taxon>Agaricomycotina</taxon>
        <taxon>Agaricomycetes</taxon>
        <taxon>Agaricomycetidae</taxon>
        <taxon>Jaapiales</taxon>
        <taxon>Jaapiaceae</taxon>
        <taxon>Jaapia</taxon>
    </lineage>
</organism>